<organism evidence="8 9">
    <name type="scientific">Halomonas korlensis</name>
    <dbReference type="NCBI Taxonomy" id="463301"/>
    <lineage>
        <taxon>Bacteria</taxon>
        <taxon>Pseudomonadati</taxon>
        <taxon>Pseudomonadota</taxon>
        <taxon>Gammaproteobacteria</taxon>
        <taxon>Oceanospirillales</taxon>
        <taxon>Halomonadaceae</taxon>
        <taxon>Halomonas</taxon>
    </lineage>
</organism>
<evidence type="ECO:0000256" key="5">
    <source>
        <dbReference type="ARBA" id="ARBA00022840"/>
    </source>
</evidence>
<name>A0A1I7JTQ4_9GAMM</name>
<dbReference type="Pfam" id="PF00496">
    <property type="entry name" value="SBP_bac_5"/>
    <property type="match status" value="1"/>
</dbReference>
<proteinExistence type="inferred from homology"/>
<evidence type="ECO:0000313" key="8">
    <source>
        <dbReference type="EMBL" id="SFU88527.1"/>
    </source>
</evidence>
<evidence type="ECO:0000256" key="3">
    <source>
        <dbReference type="ARBA" id="ARBA00022729"/>
    </source>
</evidence>
<dbReference type="InterPro" id="IPR013563">
    <property type="entry name" value="Oligopep_ABC_C"/>
</dbReference>
<accession>A0A1I7JTQ4</accession>
<evidence type="ECO:0000259" key="6">
    <source>
        <dbReference type="Pfam" id="PF00496"/>
    </source>
</evidence>
<protein>
    <submittedName>
        <fullName evidence="8">Oligopeptide/dipeptide transporter, C-terminal region</fullName>
    </submittedName>
</protein>
<keyword evidence="2" id="KW-0813">Transport</keyword>
<dbReference type="InterPro" id="IPR027417">
    <property type="entry name" value="P-loop_NTPase"/>
</dbReference>
<keyword evidence="9" id="KW-1185">Reference proteome</keyword>
<dbReference type="AlphaFoldDB" id="A0A1I7JTQ4"/>
<gene>
    <name evidence="8" type="ORF">SAMN04487955_11251</name>
</gene>
<dbReference type="Gene3D" id="3.40.50.300">
    <property type="entry name" value="P-loop containing nucleotide triphosphate hydrolases"/>
    <property type="match status" value="1"/>
</dbReference>
<keyword evidence="4" id="KW-0547">Nucleotide-binding</keyword>
<dbReference type="PANTHER" id="PTHR30290">
    <property type="entry name" value="PERIPLASMIC BINDING COMPONENT OF ABC TRANSPORTER"/>
    <property type="match status" value="1"/>
</dbReference>
<dbReference type="Gene3D" id="3.90.76.10">
    <property type="entry name" value="Dipeptide-binding Protein, Domain 1"/>
    <property type="match status" value="1"/>
</dbReference>
<dbReference type="PANTHER" id="PTHR30290:SF9">
    <property type="entry name" value="OLIGOPEPTIDE-BINDING PROTEIN APPA"/>
    <property type="match status" value="1"/>
</dbReference>
<keyword evidence="5" id="KW-0067">ATP-binding</keyword>
<dbReference type="EMBL" id="FPBP01000012">
    <property type="protein sequence ID" value="SFU88527.1"/>
    <property type="molecule type" value="Genomic_DNA"/>
</dbReference>
<dbReference type="Pfam" id="PF08352">
    <property type="entry name" value="oligo_HPY"/>
    <property type="match status" value="1"/>
</dbReference>
<dbReference type="GO" id="GO:0005524">
    <property type="term" value="F:ATP binding"/>
    <property type="evidence" value="ECO:0007669"/>
    <property type="project" value="UniProtKB-KW"/>
</dbReference>
<reference evidence="9" key="1">
    <citation type="submission" date="2016-10" db="EMBL/GenBank/DDBJ databases">
        <authorList>
            <person name="Varghese N."/>
            <person name="Submissions S."/>
        </authorList>
    </citation>
    <scope>NUCLEOTIDE SEQUENCE [LARGE SCALE GENOMIC DNA]</scope>
    <source>
        <strain evidence="9">CGMCC 1.6981</strain>
    </source>
</reference>
<evidence type="ECO:0000256" key="4">
    <source>
        <dbReference type="ARBA" id="ARBA00022741"/>
    </source>
</evidence>
<evidence type="ECO:0000313" key="9">
    <source>
        <dbReference type="Proteomes" id="UP000198693"/>
    </source>
</evidence>
<comment type="similarity">
    <text evidence="1">Belongs to the bacterial solute-binding protein 5 family.</text>
</comment>
<dbReference type="Proteomes" id="UP000198693">
    <property type="component" value="Unassembled WGS sequence"/>
</dbReference>
<evidence type="ECO:0000256" key="1">
    <source>
        <dbReference type="ARBA" id="ARBA00005695"/>
    </source>
</evidence>
<dbReference type="SUPFAM" id="SSF53850">
    <property type="entry name" value="Periplasmic binding protein-like II"/>
    <property type="match status" value="1"/>
</dbReference>
<feature type="domain" description="Solute-binding protein family 5" evidence="6">
    <location>
        <begin position="18"/>
        <end position="170"/>
    </location>
</feature>
<dbReference type="InterPro" id="IPR000914">
    <property type="entry name" value="SBP_5_dom"/>
</dbReference>
<keyword evidence="3" id="KW-0732">Signal</keyword>
<feature type="domain" description="Oligopeptide/dipeptide ABC transporter C-terminal" evidence="7">
    <location>
        <begin position="245"/>
        <end position="274"/>
    </location>
</feature>
<dbReference type="Gene3D" id="3.40.190.10">
    <property type="entry name" value="Periplasmic binding protein-like II"/>
    <property type="match status" value="1"/>
</dbReference>
<evidence type="ECO:0000259" key="7">
    <source>
        <dbReference type="Pfam" id="PF08352"/>
    </source>
</evidence>
<sequence length="285" mass="31498">MSSLRWPASGPSAKTAPSIYTFTLRDDVVFHDSSDFNAEAVVFNFERMLDEDHPYHDTGPFPLAFFFDAIAEVEATGEHEVTFTLDKPYAPFLSNLTYPTGLIVSPAAVEEHGENFGRNPSGTGPFRFEEWESNSRVVASRNENYWDGPPSLEAVVFRPITDANTRVAEMMMVEVPPVPEGCAFADHCELVEPACRRGDIELIATDAGRRVRYIKPLGITDPATQGAVVETISDRIAVMYFDRVIEQSPSRQLFHLPAHPYTRLLLGSAPIPGGPPIQAVAEGRE</sequence>
<dbReference type="GO" id="GO:0015833">
    <property type="term" value="P:peptide transport"/>
    <property type="evidence" value="ECO:0007669"/>
    <property type="project" value="InterPro"/>
</dbReference>
<dbReference type="STRING" id="463301.SAMN04487955_11251"/>
<dbReference type="InterPro" id="IPR039424">
    <property type="entry name" value="SBP_5"/>
</dbReference>
<evidence type="ECO:0000256" key="2">
    <source>
        <dbReference type="ARBA" id="ARBA00022448"/>
    </source>
</evidence>
<dbReference type="GO" id="GO:1904680">
    <property type="term" value="F:peptide transmembrane transporter activity"/>
    <property type="evidence" value="ECO:0007669"/>
    <property type="project" value="TreeGrafter"/>
</dbReference>